<protein>
    <submittedName>
        <fullName evidence="1">Uncharacterized protein</fullName>
    </submittedName>
</protein>
<evidence type="ECO:0000313" key="2">
    <source>
        <dbReference type="Proteomes" id="UP000807769"/>
    </source>
</evidence>
<dbReference type="AlphaFoldDB" id="A0A9P7E6N5"/>
<dbReference type="EMBL" id="JABBWG010000027">
    <property type="protein sequence ID" value="KAG1812250.1"/>
    <property type="molecule type" value="Genomic_DNA"/>
</dbReference>
<organism evidence="1 2">
    <name type="scientific">Suillus subaureus</name>
    <dbReference type="NCBI Taxonomy" id="48587"/>
    <lineage>
        <taxon>Eukaryota</taxon>
        <taxon>Fungi</taxon>
        <taxon>Dikarya</taxon>
        <taxon>Basidiomycota</taxon>
        <taxon>Agaricomycotina</taxon>
        <taxon>Agaricomycetes</taxon>
        <taxon>Agaricomycetidae</taxon>
        <taxon>Boletales</taxon>
        <taxon>Suillineae</taxon>
        <taxon>Suillaceae</taxon>
        <taxon>Suillus</taxon>
    </lineage>
</organism>
<name>A0A9P7E6N5_9AGAM</name>
<dbReference type="OrthoDB" id="2687395at2759"/>
<evidence type="ECO:0000313" key="1">
    <source>
        <dbReference type="EMBL" id="KAG1812250.1"/>
    </source>
</evidence>
<dbReference type="GeneID" id="64627183"/>
<proteinExistence type="predicted"/>
<sequence>MLSPTPAALQSVLNSCTSVVFSVADLSKVKSAALFQMKCTIFINTFFLDAATIRKMAHQCMDAEVSHDKKPKKELFLHDRKYINYIGQDQDIQHLLNFIGVLFKWALSELSTGKFKDQDFKMNKKTHEYPKELKKLFDAMPIEHHNALVRSIFTQEGQ</sequence>
<comment type="caution">
    <text evidence="1">The sequence shown here is derived from an EMBL/GenBank/DDBJ whole genome shotgun (WGS) entry which is preliminary data.</text>
</comment>
<dbReference type="Proteomes" id="UP000807769">
    <property type="component" value="Unassembled WGS sequence"/>
</dbReference>
<dbReference type="RefSeq" id="XP_041190532.1">
    <property type="nucleotide sequence ID" value="XM_041333166.1"/>
</dbReference>
<keyword evidence="2" id="KW-1185">Reference proteome</keyword>
<reference evidence="1" key="1">
    <citation type="journal article" date="2020" name="New Phytol.">
        <title>Comparative genomics reveals dynamic genome evolution in host specialist ectomycorrhizal fungi.</title>
        <authorList>
            <person name="Lofgren L.A."/>
            <person name="Nguyen N.H."/>
            <person name="Vilgalys R."/>
            <person name="Ruytinx J."/>
            <person name="Liao H.L."/>
            <person name="Branco S."/>
            <person name="Kuo A."/>
            <person name="LaButti K."/>
            <person name="Lipzen A."/>
            <person name="Andreopoulos W."/>
            <person name="Pangilinan J."/>
            <person name="Riley R."/>
            <person name="Hundley H."/>
            <person name="Na H."/>
            <person name="Barry K."/>
            <person name="Grigoriev I.V."/>
            <person name="Stajich J.E."/>
            <person name="Kennedy P.G."/>
        </authorList>
    </citation>
    <scope>NUCLEOTIDE SEQUENCE</scope>
    <source>
        <strain evidence="1">MN1</strain>
    </source>
</reference>
<gene>
    <name evidence="1" type="ORF">BJ212DRAFT_1301749</name>
</gene>
<accession>A0A9P7E6N5</accession>